<keyword evidence="9" id="KW-0418">Kinase</keyword>
<dbReference type="InterPro" id="IPR005467">
    <property type="entry name" value="His_kinase_dom"/>
</dbReference>
<keyword evidence="4" id="KW-1003">Cell membrane</keyword>
<dbReference type="PROSITE" id="PS50112">
    <property type="entry name" value="PAS"/>
    <property type="match status" value="1"/>
</dbReference>
<evidence type="ECO:0000256" key="8">
    <source>
        <dbReference type="ARBA" id="ARBA00022741"/>
    </source>
</evidence>
<dbReference type="PANTHER" id="PTHR44936:SF9">
    <property type="entry name" value="SENSOR PROTEIN CREC"/>
    <property type="match status" value="1"/>
</dbReference>
<dbReference type="InterPro" id="IPR033463">
    <property type="entry name" value="sCache_3"/>
</dbReference>
<feature type="transmembrane region" description="Helical" evidence="15">
    <location>
        <begin position="210"/>
        <end position="228"/>
    </location>
</feature>
<dbReference type="InterPro" id="IPR013767">
    <property type="entry name" value="PAS_fold"/>
</dbReference>
<name>A0ABY3RV54_9MICO</name>
<keyword evidence="7 15" id="KW-0812">Transmembrane</keyword>
<dbReference type="EC" id="2.7.13.3" evidence="3"/>
<dbReference type="Pfam" id="PF17203">
    <property type="entry name" value="sCache_3_2"/>
    <property type="match status" value="1"/>
</dbReference>
<evidence type="ECO:0000256" key="3">
    <source>
        <dbReference type="ARBA" id="ARBA00012438"/>
    </source>
</evidence>
<dbReference type="InterPro" id="IPR003594">
    <property type="entry name" value="HATPase_dom"/>
</dbReference>
<dbReference type="InterPro" id="IPR036890">
    <property type="entry name" value="HATPase_C_sf"/>
</dbReference>
<keyword evidence="12" id="KW-0902">Two-component regulatory system</keyword>
<evidence type="ECO:0000256" key="10">
    <source>
        <dbReference type="ARBA" id="ARBA00022840"/>
    </source>
</evidence>
<dbReference type="Pfam" id="PF14689">
    <property type="entry name" value="SPOB_a"/>
    <property type="match status" value="1"/>
</dbReference>
<evidence type="ECO:0000256" key="5">
    <source>
        <dbReference type="ARBA" id="ARBA00022553"/>
    </source>
</evidence>
<dbReference type="SUPFAM" id="SSF55890">
    <property type="entry name" value="Sporulation response regulatory protein Spo0B"/>
    <property type="match status" value="1"/>
</dbReference>
<dbReference type="SUPFAM" id="SSF55785">
    <property type="entry name" value="PYP-like sensor domain (PAS domain)"/>
    <property type="match status" value="1"/>
</dbReference>
<sequence length="574" mass="60195">MRPARRPVDLGWSTTAPTSRLGTPYREGLLAEPRGPVRLSLAAQLLVLQLVVLAGALSGVLYLSLGQSLRTFEEQESRRTLSTAESLAASPLLRALLPEADAGGAPPEALLVAAESARGVAGLSETAIVDAEGRVVASTDPTRSGKPAPPEMAGAEPDRSWTGTASLEAHPVLLSRAPVLDETGALIGVAVAVQDYPEWPERIRAAVPDLLVTLAVFGAIGVGGSYLLSRRLKRQTLGMEPGEIAELVEHREALIRGVKEGVVAVDADGRVSVLNEAARELLGWQSVREGQRLDQIDTDPAVRLALAPNAAEPGSDAPLVVADRLLVVNRRPIRARDRAVGTVTTLRDRTELLALEEALGASRTTTDLLRAQTHEFANQMHTVSGLLQTGEAEQALRYISGIALTRSAMVDAVTEQIADPPLAALLIAKSSVAAERRVSLLLDEDAQLGAVAPALSNDLITVVGNLIDNAFDAVSGQEAAEVDVDVRDEDGVITVTVQDSGPGFGGVDPELLIARGVSTKEAADPGGRGYGLALVRHVCRRNGGDVTGADTDGAVFTATLLRRAGDRAEGEKNP</sequence>
<evidence type="ECO:0000259" key="16">
    <source>
        <dbReference type="PROSITE" id="PS50109"/>
    </source>
</evidence>
<dbReference type="SUPFAM" id="SSF103190">
    <property type="entry name" value="Sensory domain-like"/>
    <property type="match status" value="1"/>
</dbReference>
<keyword evidence="10" id="KW-0067">ATP-binding</keyword>
<evidence type="ECO:0000256" key="4">
    <source>
        <dbReference type="ARBA" id="ARBA00022475"/>
    </source>
</evidence>
<dbReference type="InterPro" id="IPR000014">
    <property type="entry name" value="PAS"/>
</dbReference>
<dbReference type="Proteomes" id="UP001199642">
    <property type="component" value="Chromosome"/>
</dbReference>
<dbReference type="SUPFAM" id="SSF55874">
    <property type="entry name" value="ATPase domain of HSP90 chaperone/DNA topoisomerase II/histidine kinase"/>
    <property type="match status" value="1"/>
</dbReference>
<evidence type="ECO:0000256" key="12">
    <source>
        <dbReference type="ARBA" id="ARBA00023012"/>
    </source>
</evidence>
<feature type="region of interest" description="Disordered" evidence="14">
    <location>
        <begin position="137"/>
        <end position="160"/>
    </location>
</feature>
<feature type="domain" description="Histidine kinase" evidence="16">
    <location>
        <begin position="371"/>
        <end position="564"/>
    </location>
</feature>
<dbReference type="InterPro" id="IPR004358">
    <property type="entry name" value="Sig_transdc_His_kin-like_C"/>
</dbReference>
<keyword evidence="8" id="KW-0547">Nucleotide-binding</keyword>
<reference evidence="18 19" key="1">
    <citation type="submission" date="2023-01" db="EMBL/GenBank/DDBJ databases">
        <title>Characterization of estradiol degrading bacteria Microbacterium sp. MZT7 and reveal degrading genes through genome analysis.</title>
        <authorList>
            <person name="Hao P."/>
            <person name="Gao Y."/>
        </authorList>
    </citation>
    <scope>NUCLEOTIDE SEQUENCE [LARGE SCALE GENOMIC DNA]</scope>
    <source>
        <strain evidence="18 19">MZT7</strain>
    </source>
</reference>
<keyword evidence="13 15" id="KW-0472">Membrane</keyword>
<keyword evidence="19" id="KW-1185">Reference proteome</keyword>
<dbReference type="InterPro" id="IPR029151">
    <property type="entry name" value="Sensor-like_sf"/>
</dbReference>
<dbReference type="SMART" id="SM00387">
    <property type="entry name" value="HATPase_c"/>
    <property type="match status" value="1"/>
</dbReference>
<dbReference type="InterPro" id="IPR016120">
    <property type="entry name" value="Sig_transdc_His_kin_SpoOB"/>
</dbReference>
<keyword evidence="5" id="KW-0597">Phosphoprotein</keyword>
<dbReference type="Gene3D" id="3.30.565.10">
    <property type="entry name" value="Histidine kinase-like ATPase, C-terminal domain"/>
    <property type="match status" value="1"/>
</dbReference>
<evidence type="ECO:0000256" key="14">
    <source>
        <dbReference type="SAM" id="MobiDB-lite"/>
    </source>
</evidence>
<dbReference type="Gene3D" id="3.30.450.20">
    <property type="entry name" value="PAS domain"/>
    <property type="match status" value="2"/>
</dbReference>
<accession>A0ABY3RV54</accession>
<dbReference type="CDD" id="cd00130">
    <property type="entry name" value="PAS"/>
    <property type="match status" value="1"/>
</dbReference>
<evidence type="ECO:0000256" key="2">
    <source>
        <dbReference type="ARBA" id="ARBA00004651"/>
    </source>
</evidence>
<proteinExistence type="predicted"/>
<gene>
    <name evidence="18" type="ORF">K8F61_06645</name>
</gene>
<feature type="transmembrane region" description="Helical" evidence="15">
    <location>
        <begin position="41"/>
        <end position="65"/>
    </location>
</feature>
<keyword evidence="6" id="KW-0808">Transferase</keyword>
<dbReference type="PROSITE" id="PS50109">
    <property type="entry name" value="HIS_KIN"/>
    <property type="match status" value="1"/>
</dbReference>
<evidence type="ECO:0000256" key="13">
    <source>
        <dbReference type="ARBA" id="ARBA00023136"/>
    </source>
</evidence>
<dbReference type="InterPro" id="IPR039506">
    <property type="entry name" value="SPOB_a"/>
</dbReference>
<evidence type="ECO:0000313" key="19">
    <source>
        <dbReference type="Proteomes" id="UP001199642"/>
    </source>
</evidence>
<feature type="domain" description="PAS" evidence="17">
    <location>
        <begin position="254"/>
        <end position="285"/>
    </location>
</feature>
<evidence type="ECO:0000256" key="9">
    <source>
        <dbReference type="ARBA" id="ARBA00022777"/>
    </source>
</evidence>
<evidence type="ECO:0000256" key="6">
    <source>
        <dbReference type="ARBA" id="ARBA00022679"/>
    </source>
</evidence>
<keyword evidence="11 15" id="KW-1133">Transmembrane helix</keyword>
<dbReference type="Gene3D" id="1.10.287.130">
    <property type="match status" value="1"/>
</dbReference>
<evidence type="ECO:0000256" key="7">
    <source>
        <dbReference type="ARBA" id="ARBA00022692"/>
    </source>
</evidence>
<evidence type="ECO:0000256" key="1">
    <source>
        <dbReference type="ARBA" id="ARBA00000085"/>
    </source>
</evidence>
<evidence type="ECO:0000313" key="18">
    <source>
        <dbReference type="EMBL" id="UGS27839.1"/>
    </source>
</evidence>
<dbReference type="Pfam" id="PF00989">
    <property type="entry name" value="PAS"/>
    <property type="match status" value="1"/>
</dbReference>
<comment type="subcellular location">
    <subcellularLocation>
        <location evidence="2">Cell membrane</location>
        <topology evidence="2">Multi-pass membrane protein</topology>
    </subcellularLocation>
</comment>
<evidence type="ECO:0000259" key="17">
    <source>
        <dbReference type="PROSITE" id="PS50112"/>
    </source>
</evidence>
<evidence type="ECO:0000256" key="11">
    <source>
        <dbReference type="ARBA" id="ARBA00022989"/>
    </source>
</evidence>
<evidence type="ECO:0000256" key="15">
    <source>
        <dbReference type="SAM" id="Phobius"/>
    </source>
</evidence>
<dbReference type="InterPro" id="IPR050980">
    <property type="entry name" value="2C_sensor_his_kinase"/>
</dbReference>
<dbReference type="EMBL" id="CP082781">
    <property type="protein sequence ID" value="UGS27839.1"/>
    <property type="molecule type" value="Genomic_DNA"/>
</dbReference>
<protein>
    <recommendedName>
        <fullName evidence="3">histidine kinase</fullName>
        <ecNumber evidence="3">2.7.13.3</ecNumber>
    </recommendedName>
</protein>
<dbReference type="Pfam" id="PF02518">
    <property type="entry name" value="HATPase_c"/>
    <property type="match status" value="1"/>
</dbReference>
<comment type="catalytic activity">
    <reaction evidence="1">
        <text>ATP + protein L-histidine = ADP + protein N-phospho-L-histidine.</text>
        <dbReference type="EC" id="2.7.13.3"/>
    </reaction>
</comment>
<dbReference type="InterPro" id="IPR035965">
    <property type="entry name" value="PAS-like_dom_sf"/>
</dbReference>
<organism evidence="18 19">
    <name type="scientific">Microbacterium resistens</name>
    <dbReference type="NCBI Taxonomy" id="156977"/>
    <lineage>
        <taxon>Bacteria</taxon>
        <taxon>Bacillati</taxon>
        <taxon>Actinomycetota</taxon>
        <taxon>Actinomycetes</taxon>
        <taxon>Micrococcales</taxon>
        <taxon>Microbacteriaceae</taxon>
        <taxon>Microbacterium</taxon>
    </lineage>
</organism>
<dbReference type="PANTHER" id="PTHR44936">
    <property type="entry name" value="SENSOR PROTEIN CREC"/>
    <property type="match status" value="1"/>
</dbReference>
<dbReference type="PRINTS" id="PR00344">
    <property type="entry name" value="BCTRLSENSOR"/>
</dbReference>